<dbReference type="SUPFAM" id="SSF54001">
    <property type="entry name" value="Cysteine proteinases"/>
    <property type="match status" value="1"/>
</dbReference>
<dbReference type="Proteomes" id="UP001154282">
    <property type="component" value="Unassembled WGS sequence"/>
</dbReference>
<dbReference type="GO" id="GO:0004843">
    <property type="term" value="F:cysteine-type deubiquitinase activity"/>
    <property type="evidence" value="ECO:0007669"/>
    <property type="project" value="InterPro"/>
</dbReference>
<dbReference type="InterPro" id="IPR050164">
    <property type="entry name" value="Peptidase_C19"/>
</dbReference>
<dbReference type="InterPro" id="IPR028889">
    <property type="entry name" value="USP"/>
</dbReference>
<keyword evidence="3" id="KW-1185">Reference proteome</keyword>
<dbReference type="PROSITE" id="PS50235">
    <property type="entry name" value="USP_3"/>
    <property type="match status" value="1"/>
</dbReference>
<dbReference type="Pfam" id="PF00443">
    <property type="entry name" value="UCH"/>
    <property type="match status" value="1"/>
</dbReference>
<evidence type="ECO:0000313" key="2">
    <source>
        <dbReference type="EMBL" id="CAI0416965.1"/>
    </source>
</evidence>
<reference evidence="2" key="1">
    <citation type="submission" date="2022-08" db="EMBL/GenBank/DDBJ databases">
        <authorList>
            <person name="Gutierrez-Valencia J."/>
        </authorList>
    </citation>
    <scope>NUCLEOTIDE SEQUENCE</scope>
</reference>
<comment type="caution">
    <text evidence="2">The sequence shown here is derived from an EMBL/GenBank/DDBJ whole genome shotgun (WGS) entry which is preliminary data.</text>
</comment>
<dbReference type="InterPro" id="IPR001394">
    <property type="entry name" value="Peptidase_C19_UCH"/>
</dbReference>
<evidence type="ECO:0000313" key="3">
    <source>
        <dbReference type="Proteomes" id="UP001154282"/>
    </source>
</evidence>
<protein>
    <recommendedName>
        <fullName evidence="1">USP domain-containing protein</fullName>
    </recommendedName>
</protein>
<dbReference type="InterPro" id="IPR038765">
    <property type="entry name" value="Papain-like_cys_pep_sf"/>
</dbReference>
<proteinExistence type="predicted"/>
<feature type="domain" description="USP" evidence="1">
    <location>
        <begin position="1"/>
        <end position="166"/>
    </location>
</feature>
<evidence type="ECO:0000259" key="1">
    <source>
        <dbReference type="PROSITE" id="PS50235"/>
    </source>
</evidence>
<dbReference type="EMBL" id="CAMGYJ010000005">
    <property type="protein sequence ID" value="CAI0416965.1"/>
    <property type="molecule type" value="Genomic_DNA"/>
</dbReference>
<accession>A0AAV0K552</accession>
<dbReference type="AlphaFoldDB" id="A0AAV0K552"/>
<dbReference type="Gene3D" id="3.90.70.10">
    <property type="entry name" value="Cysteine proteinases"/>
    <property type="match status" value="1"/>
</dbReference>
<sequence length="169" mass="19313">MSKVECSNCHHKSSQEEHFHHISLGAAESLQSFFDGGNVADYRCEQCQMVGVTSKEVRLQVAPTIAVLQFKIFEKEEGCPSKKIPHYGSFQTVMDLTPHSTNKTVHLKYNLYGVVVHLGETLEGSHYICFIKSMGKWHQISDQLVEETDEEVVLEQAAYILFYERDDRE</sequence>
<dbReference type="GO" id="GO:0005829">
    <property type="term" value="C:cytosol"/>
    <property type="evidence" value="ECO:0007669"/>
    <property type="project" value="TreeGrafter"/>
</dbReference>
<gene>
    <name evidence="2" type="ORF">LITE_LOCUS17154</name>
</gene>
<name>A0AAV0K552_9ROSI</name>
<dbReference type="GO" id="GO:0005634">
    <property type="term" value="C:nucleus"/>
    <property type="evidence" value="ECO:0007669"/>
    <property type="project" value="TreeGrafter"/>
</dbReference>
<dbReference type="PANTHER" id="PTHR24006">
    <property type="entry name" value="UBIQUITIN CARBOXYL-TERMINAL HYDROLASE"/>
    <property type="match status" value="1"/>
</dbReference>
<dbReference type="GO" id="GO:0016579">
    <property type="term" value="P:protein deubiquitination"/>
    <property type="evidence" value="ECO:0007669"/>
    <property type="project" value="InterPro"/>
</dbReference>
<organism evidence="2 3">
    <name type="scientific">Linum tenue</name>
    <dbReference type="NCBI Taxonomy" id="586396"/>
    <lineage>
        <taxon>Eukaryota</taxon>
        <taxon>Viridiplantae</taxon>
        <taxon>Streptophyta</taxon>
        <taxon>Embryophyta</taxon>
        <taxon>Tracheophyta</taxon>
        <taxon>Spermatophyta</taxon>
        <taxon>Magnoliopsida</taxon>
        <taxon>eudicotyledons</taxon>
        <taxon>Gunneridae</taxon>
        <taxon>Pentapetalae</taxon>
        <taxon>rosids</taxon>
        <taxon>fabids</taxon>
        <taxon>Malpighiales</taxon>
        <taxon>Linaceae</taxon>
        <taxon>Linum</taxon>
    </lineage>
</organism>